<dbReference type="InterPro" id="IPR000014">
    <property type="entry name" value="PAS"/>
</dbReference>
<evidence type="ECO:0000313" key="3">
    <source>
        <dbReference type="EMBL" id="SFS20737.1"/>
    </source>
</evidence>
<dbReference type="Proteomes" id="UP000199024">
    <property type="component" value="Unassembled WGS sequence"/>
</dbReference>
<dbReference type="SUPFAM" id="SSF141868">
    <property type="entry name" value="EAL domain-like"/>
    <property type="match status" value="1"/>
</dbReference>
<feature type="domain" description="PAC" evidence="1">
    <location>
        <begin position="475"/>
        <end position="527"/>
    </location>
</feature>
<protein>
    <submittedName>
        <fullName evidence="3">PAS domain S-box-containing protein</fullName>
    </submittedName>
</protein>
<gene>
    <name evidence="3" type="ORF">SAMN05421771_3794</name>
</gene>
<dbReference type="Pfam" id="PF00563">
    <property type="entry name" value="EAL"/>
    <property type="match status" value="1"/>
</dbReference>
<dbReference type="SMART" id="SM00052">
    <property type="entry name" value="EAL"/>
    <property type="match status" value="1"/>
</dbReference>
<name>A0A1I6MYL4_9BACT</name>
<dbReference type="InterPro" id="IPR035965">
    <property type="entry name" value="PAS-like_dom_sf"/>
</dbReference>
<dbReference type="PANTHER" id="PTHR44757">
    <property type="entry name" value="DIGUANYLATE CYCLASE DGCP"/>
    <property type="match status" value="1"/>
</dbReference>
<keyword evidence="4" id="KW-1185">Reference proteome</keyword>
<dbReference type="CDD" id="cd00130">
    <property type="entry name" value="PAS"/>
    <property type="match status" value="2"/>
</dbReference>
<dbReference type="InterPro" id="IPR013656">
    <property type="entry name" value="PAS_4"/>
</dbReference>
<dbReference type="CDD" id="cd01948">
    <property type="entry name" value="EAL"/>
    <property type="match status" value="1"/>
</dbReference>
<accession>A0A1I6MYL4</accession>
<dbReference type="AlphaFoldDB" id="A0A1I6MYL4"/>
<dbReference type="PANTHER" id="PTHR44757:SF4">
    <property type="entry name" value="DIGUANYLATE CYCLASE DGCE-RELATED"/>
    <property type="match status" value="1"/>
</dbReference>
<dbReference type="Gene3D" id="3.20.20.450">
    <property type="entry name" value="EAL domain"/>
    <property type="match status" value="1"/>
</dbReference>
<evidence type="ECO:0000313" key="4">
    <source>
        <dbReference type="Proteomes" id="UP000199024"/>
    </source>
</evidence>
<dbReference type="InterPro" id="IPR001633">
    <property type="entry name" value="EAL_dom"/>
</dbReference>
<dbReference type="InterPro" id="IPR035919">
    <property type="entry name" value="EAL_sf"/>
</dbReference>
<dbReference type="RefSeq" id="WP_089842591.1">
    <property type="nucleotide sequence ID" value="NZ_FOZL01000002.1"/>
</dbReference>
<dbReference type="EMBL" id="FOZL01000002">
    <property type="protein sequence ID" value="SFS20737.1"/>
    <property type="molecule type" value="Genomic_DNA"/>
</dbReference>
<reference evidence="3 4" key="1">
    <citation type="submission" date="2016-10" db="EMBL/GenBank/DDBJ databases">
        <authorList>
            <person name="de Groot N.N."/>
        </authorList>
    </citation>
    <scope>NUCLEOTIDE SEQUENCE [LARGE SCALE GENOMIC DNA]</scope>
    <source>
        <strain evidence="3 4">DSM 21001</strain>
    </source>
</reference>
<dbReference type="SUPFAM" id="SSF55785">
    <property type="entry name" value="PYP-like sensor domain (PAS domain)"/>
    <property type="match status" value="2"/>
</dbReference>
<organism evidence="3 4">
    <name type="scientific">Granulicella pectinivorans</name>
    <dbReference type="NCBI Taxonomy" id="474950"/>
    <lineage>
        <taxon>Bacteria</taxon>
        <taxon>Pseudomonadati</taxon>
        <taxon>Acidobacteriota</taxon>
        <taxon>Terriglobia</taxon>
        <taxon>Terriglobales</taxon>
        <taxon>Acidobacteriaceae</taxon>
        <taxon>Granulicella</taxon>
    </lineage>
</organism>
<sequence>MSVQVSDVRTALQNNQIVPNFQPIVSLHTGALVGFEVLARWQHPEIGAVLPENFIAIAEAYGLIGDLTDQVSSKAFHCAPDLPAPLFLAVNLSPAQLQDPNVPSHIANLATSASFPMDRVYIEITESALLDDLDSAKAMARRLKDLGCRLALDDFGTGYSSLAHLQALPFDELKIDRSFVSKMTTTRESRKIVAAIVGLGHSLGLITVGEGIETEEQADMLLSLGCELGQGYLYGKPAPAAQIPTMMSTSHISSSVDATVKSWNISSLEALPTQRLAQLEAIYDGAPVGLCFLDCNMRFVSVNARLAAFSGQGVTTYLGKTIQQSNPERFGSFEPYLRRALDGEALSGVEIALPSSGPDQLDSMLLCSFQPAWDEGGEVIGASVAVVDVTEHKRSEEALVERDDHDKHLEALNNQISWTMDAAGDSLQVSTRWVRANPTHKEPTTYLAWLEDVHAEDIGPALRVLRTALVSGVPIDIRYRVKQASGGWRWMRAKGSPSLDKDGAIVRWYGTVEDIDIREQATQNEAELSIGSGIAAHR</sequence>
<dbReference type="Pfam" id="PF08448">
    <property type="entry name" value="PAS_4"/>
    <property type="match status" value="1"/>
</dbReference>
<dbReference type="Pfam" id="PF08447">
    <property type="entry name" value="PAS_3"/>
    <property type="match status" value="1"/>
</dbReference>
<feature type="domain" description="EAL" evidence="2">
    <location>
        <begin position="1"/>
        <end position="251"/>
    </location>
</feature>
<dbReference type="NCBIfam" id="TIGR00229">
    <property type="entry name" value="sensory_box"/>
    <property type="match status" value="2"/>
</dbReference>
<dbReference type="InterPro" id="IPR052155">
    <property type="entry name" value="Biofilm_reg_signaling"/>
</dbReference>
<dbReference type="Gene3D" id="3.30.450.20">
    <property type="entry name" value="PAS domain"/>
    <property type="match status" value="2"/>
</dbReference>
<feature type="domain" description="PAC" evidence="1">
    <location>
        <begin position="347"/>
        <end position="401"/>
    </location>
</feature>
<dbReference type="OrthoDB" id="9759607at2"/>
<proteinExistence type="predicted"/>
<dbReference type="InterPro" id="IPR013655">
    <property type="entry name" value="PAS_fold_3"/>
</dbReference>
<dbReference type="STRING" id="474950.SAMN05421771_3794"/>
<dbReference type="PROSITE" id="PS50113">
    <property type="entry name" value="PAC"/>
    <property type="match status" value="2"/>
</dbReference>
<dbReference type="PROSITE" id="PS50883">
    <property type="entry name" value="EAL"/>
    <property type="match status" value="1"/>
</dbReference>
<dbReference type="SMART" id="SM00091">
    <property type="entry name" value="PAS"/>
    <property type="match status" value="1"/>
</dbReference>
<evidence type="ECO:0000259" key="2">
    <source>
        <dbReference type="PROSITE" id="PS50883"/>
    </source>
</evidence>
<evidence type="ECO:0000259" key="1">
    <source>
        <dbReference type="PROSITE" id="PS50113"/>
    </source>
</evidence>
<dbReference type="InterPro" id="IPR000700">
    <property type="entry name" value="PAS-assoc_C"/>
</dbReference>